<organism evidence="1 2">
    <name type="scientific">Candidatus Bacteroides intestinavium</name>
    <dbReference type="NCBI Taxonomy" id="2838469"/>
    <lineage>
        <taxon>Bacteria</taxon>
        <taxon>Pseudomonadati</taxon>
        <taxon>Bacteroidota</taxon>
        <taxon>Bacteroidia</taxon>
        <taxon>Bacteroidales</taxon>
        <taxon>Bacteroidaceae</taxon>
        <taxon>Bacteroides</taxon>
    </lineage>
</organism>
<reference evidence="1" key="1">
    <citation type="journal article" date="2021" name="PeerJ">
        <title>Extensive microbial diversity within the chicken gut microbiome revealed by metagenomics and culture.</title>
        <authorList>
            <person name="Gilroy R."/>
            <person name="Ravi A."/>
            <person name="Getino M."/>
            <person name="Pursley I."/>
            <person name="Horton D.L."/>
            <person name="Alikhan N.F."/>
            <person name="Baker D."/>
            <person name="Gharbi K."/>
            <person name="Hall N."/>
            <person name="Watson M."/>
            <person name="Adriaenssens E.M."/>
            <person name="Foster-Nyarko E."/>
            <person name="Jarju S."/>
            <person name="Secka A."/>
            <person name="Antonio M."/>
            <person name="Oren A."/>
            <person name="Chaudhuri R.R."/>
            <person name="La Ragione R."/>
            <person name="Hildebrand F."/>
            <person name="Pallen M.J."/>
        </authorList>
    </citation>
    <scope>NUCLEOTIDE SEQUENCE</scope>
    <source>
        <strain evidence="1">ChiHecec1B25-7008</strain>
    </source>
</reference>
<dbReference type="EMBL" id="DWZE01000123">
    <property type="protein sequence ID" value="HJA84292.1"/>
    <property type="molecule type" value="Genomic_DNA"/>
</dbReference>
<gene>
    <name evidence="1" type="ORF">H9785_10035</name>
</gene>
<evidence type="ECO:0000313" key="2">
    <source>
        <dbReference type="Proteomes" id="UP000823860"/>
    </source>
</evidence>
<proteinExistence type="predicted"/>
<dbReference type="AlphaFoldDB" id="A0A9D2HUY7"/>
<dbReference type="Proteomes" id="UP000823860">
    <property type="component" value="Unassembled WGS sequence"/>
</dbReference>
<reference evidence="1" key="2">
    <citation type="submission" date="2021-04" db="EMBL/GenBank/DDBJ databases">
        <authorList>
            <person name="Gilroy R."/>
        </authorList>
    </citation>
    <scope>NUCLEOTIDE SEQUENCE</scope>
    <source>
        <strain evidence="1">ChiHecec1B25-7008</strain>
    </source>
</reference>
<name>A0A9D2HUY7_9BACE</name>
<evidence type="ECO:0000313" key="1">
    <source>
        <dbReference type="EMBL" id="HJA84292.1"/>
    </source>
</evidence>
<sequence>MKETMQTEERKTPLTKEEIWRRMKEHKRKKEELLAQIQQEMRARIKERTGEDVTSFEVW</sequence>
<comment type="caution">
    <text evidence="1">The sequence shown here is derived from an EMBL/GenBank/DDBJ whole genome shotgun (WGS) entry which is preliminary data.</text>
</comment>
<protein>
    <submittedName>
        <fullName evidence="1">Uncharacterized protein</fullName>
    </submittedName>
</protein>
<accession>A0A9D2HUY7</accession>